<keyword evidence="3" id="KW-1185">Reference proteome</keyword>
<comment type="caution">
    <text evidence="2">The sequence shown here is derived from an EMBL/GenBank/DDBJ whole genome shotgun (WGS) entry which is preliminary data.</text>
</comment>
<organism evidence="2 3">
    <name type="scientific">Conyzicola lurida</name>
    <dbReference type="NCBI Taxonomy" id="1172621"/>
    <lineage>
        <taxon>Bacteria</taxon>
        <taxon>Bacillati</taxon>
        <taxon>Actinomycetota</taxon>
        <taxon>Actinomycetes</taxon>
        <taxon>Micrococcales</taxon>
        <taxon>Microbacteriaceae</taxon>
        <taxon>Conyzicola</taxon>
    </lineage>
</organism>
<gene>
    <name evidence="2" type="ORF">HD599_002785</name>
</gene>
<evidence type="ECO:0000256" key="1">
    <source>
        <dbReference type="SAM" id="Phobius"/>
    </source>
</evidence>
<feature type="transmembrane region" description="Helical" evidence="1">
    <location>
        <begin position="178"/>
        <end position="202"/>
    </location>
</feature>
<name>A0A841AR99_9MICO</name>
<evidence type="ECO:0000313" key="3">
    <source>
        <dbReference type="Proteomes" id="UP000536685"/>
    </source>
</evidence>
<accession>A0A841AR99</accession>
<dbReference type="AlphaFoldDB" id="A0A841AR99"/>
<keyword evidence="1" id="KW-1133">Transmembrane helix</keyword>
<protein>
    <recommendedName>
        <fullName evidence="4">PH (Pleckstrin Homology) domain-containing protein</fullName>
    </recommendedName>
</protein>
<sequence>MVKPPSEAVRLDPHRWLFRQALLATAAFLVPVFAVLYFLTIPAGPWLAVLIVQVVASLLFAYAARSFRRVAVWVSRDGIAERGFFGRLVYLPVTDIGSLVLVHTYHGGGADSLPQLFVCSPAGKQVIRLRGQFWSLENMRLVGSTLGVQITELGETVSARELLEQYPGLLYWFERRPALAVVLFAVAVVAGGVLLYVGLAWLGVTTTT</sequence>
<dbReference type="EMBL" id="JACHMJ010000001">
    <property type="protein sequence ID" value="MBB5844462.1"/>
    <property type="molecule type" value="Genomic_DNA"/>
</dbReference>
<feature type="transmembrane region" description="Helical" evidence="1">
    <location>
        <begin position="21"/>
        <end position="40"/>
    </location>
</feature>
<feature type="transmembrane region" description="Helical" evidence="1">
    <location>
        <begin position="46"/>
        <end position="64"/>
    </location>
</feature>
<keyword evidence="1" id="KW-0812">Transmembrane</keyword>
<dbReference type="Proteomes" id="UP000536685">
    <property type="component" value="Unassembled WGS sequence"/>
</dbReference>
<keyword evidence="1" id="KW-0472">Membrane</keyword>
<proteinExistence type="predicted"/>
<reference evidence="2 3" key="1">
    <citation type="submission" date="2020-08" db="EMBL/GenBank/DDBJ databases">
        <title>Sequencing the genomes of 1000 actinobacteria strains.</title>
        <authorList>
            <person name="Klenk H.-P."/>
        </authorList>
    </citation>
    <scope>NUCLEOTIDE SEQUENCE [LARGE SCALE GENOMIC DNA]</scope>
    <source>
        <strain evidence="2 3">DSM 105784</strain>
    </source>
</reference>
<evidence type="ECO:0008006" key="4">
    <source>
        <dbReference type="Google" id="ProtNLM"/>
    </source>
</evidence>
<evidence type="ECO:0000313" key="2">
    <source>
        <dbReference type="EMBL" id="MBB5844462.1"/>
    </source>
</evidence>